<evidence type="ECO:0000313" key="4">
    <source>
        <dbReference type="EMBL" id="KGM06281.1"/>
    </source>
</evidence>
<dbReference type="Gene3D" id="1.10.357.10">
    <property type="entry name" value="Tetracycline Repressor, domain 2"/>
    <property type="match status" value="1"/>
</dbReference>
<dbReference type="Pfam" id="PF16925">
    <property type="entry name" value="TetR_C_13"/>
    <property type="match status" value="1"/>
</dbReference>
<evidence type="ECO:0000256" key="1">
    <source>
        <dbReference type="ARBA" id="ARBA00023015"/>
    </source>
</evidence>
<dbReference type="Proteomes" id="UP000029999">
    <property type="component" value="Unassembled WGS sequence"/>
</dbReference>
<dbReference type="STRING" id="392484.LP43_2155"/>
<keyword evidence="2" id="KW-0804">Transcription</keyword>
<evidence type="ECO:0000256" key="2">
    <source>
        <dbReference type="ARBA" id="ARBA00023163"/>
    </source>
</evidence>
<dbReference type="SUPFAM" id="SSF48498">
    <property type="entry name" value="Tetracyclin repressor-like, C-terminal domain"/>
    <property type="match status" value="1"/>
</dbReference>
<keyword evidence="1" id="KW-0805">Transcription regulation</keyword>
<name>A0A0A0BED4_9GAMM</name>
<comment type="caution">
    <text evidence="4">The sequence shown here is derived from an EMBL/GenBank/DDBJ whole genome shotgun (WGS) entry which is preliminary data.</text>
</comment>
<reference evidence="4 5" key="1">
    <citation type="submission" date="2014-09" db="EMBL/GenBank/DDBJ databases">
        <authorList>
            <person name="Grob C."/>
            <person name="Taubert M."/>
            <person name="Howat A.M."/>
            <person name="Burns O.J."/>
            <person name="Dixon J.L."/>
            <person name="Chen Y."/>
            <person name="Murrell J.C."/>
        </authorList>
    </citation>
    <scope>NUCLEOTIDE SEQUENCE [LARGE SCALE GENOMIC DNA]</scope>
    <source>
        <strain evidence="4">L4</strain>
    </source>
</reference>
<proteinExistence type="predicted"/>
<dbReference type="InterPro" id="IPR011075">
    <property type="entry name" value="TetR_C"/>
</dbReference>
<gene>
    <name evidence="4" type="ORF">LP43_2155</name>
</gene>
<feature type="domain" description="Tetracyclin repressor-like C-terminal" evidence="3">
    <location>
        <begin position="2"/>
        <end position="80"/>
    </location>
</feature>
<evidence type="ECO:0000259" key="3">
    <source>
        <dbReference type="Pfam" id="PF16925"/>
    </source>
</evidence>
<sequence>MVNTANELAGREETIAQAVTNALDKIRSHLRVAIERARDEGDVAPDTDLDQASDYLVAGISGLRTMVKAGTDRQSLSKVADLLMKTLK</sequence>
<protein>
    <recommendedName>
        <fullName evidence="3">Tetracyclin repressor-like C-terminal domain-containing protein</fullName>
    </recommendedName>
</protein>
<dbReference type="AlphaFoldDB" id="A0A0A0BED4"/>
<evidence type="ECO:0000313" key="5">
    <source>
        <dbReference type="Proteomes" id="UP000029999"/>
    </source>
</evidence>
<organism evidence="4 5">
    <name type="scientific">Methylophaga thiooxydans</name>
    <dbReference type="NCBI Taxonomy" id="392484"/>
    <lineage>
        <taxon>Bacteria</taxon>
        <taxon>Pseudomonadati</taxon>
        <taxon>Pseudomonadota</taxon>
        <taxon>Gammaproteobacteria</taxon>
        <taxon>Thiotrichales</taxon>
        <taxon>Piscirickettsiaceae</taxon>
        <taxon>Methylophaga</taxon>
    </lineage>
</organism>
<accession>A0A0A0BED4</accession>
<dbReference type="EMBL" id="JRQD01000005">
    <property type="protein sequence ID" value="KGM06281.1"/>
    <property type="molecule type" value="Genomic_DNA"/>
</dbReference>
<dbReference type="InterPro" id="IPR036271">
    <property type="entry name" value="Tet_transcr_reg_TetR-rel_C_sf"/>
</dbReference>